<dbReference type="Pfam" id="PF01895">
    <property type="entry name" value="PhoU"/>
    <property type="match status" value="2"/>
</dbReference>
<evidence type="ECO:0000256" key="5">
    <source>
        <dbReference type="ARBA" id="ARBA00022490"/>
    </source>
</evidence>
<dbReference type="OrthoDB" id="7738at2157"/>
<dbReference type="GO" id="GO:0005737">
    <property type="term" value="C:cytoplasm"/>
    <property type="evidence" value="ECO:0007669"/>
    <property type="project" value="UniProtKB-SubCell"/>
</dbReference>
<dbReference type="InterPro" id="IPR026022">
    <property type="entry name" value="PhoU_dom"/>
</dbReference>
<proteinExistence type="inferred from homology"/>
<comment type="subunit">
    <text evidence="3 7">Homodimer.</text>
</comment>
<keyword evidence="5 7" id="KW-0963">Cytoplasm</keyword>
<comment type="subcellular location">
    <subcellularLocation>
        <location evidence="1 7">Cytoplasm</location>
    </subcellularLocation>
</comment>
<dbReference type="FunFam" id="1.20.58.220:FF:000004">
    <property type="entry name" value="Phosphate-specific transport system accessory protein PhoU"/>
    <property type="match status" value="1"/>
</dbReference>
<dbReference type="Proteomes" id="UP000258707">
    <property type="component" value="Chromosome"/>
</dbReference>
<evidence type="ECO:0000259" key="8">
    <source>
        <dbReference type="Pfam" id="PF01895"/>
    </source>
</evidence>
<evidence type="ECO:0000256" key="4">
    <source>
        <dbReference type="ARBA" id="ARBA00022448"/>
    </source>
</evidence>
<dbReference type="SUPFAM" id="SSF109755">
    <property type="entry name" value="PhoU-like"/>
    <property type="match status" value="1"/>
</dbReference>
<dbReference type="PIRSF" id="PIRSF003107">
    <property type="entry name" value="PhoU"/>
    <property type="match status" value="1"/>
</dbReference>
<accession>A0A346PL76</accession>
<organism evidence="9 12">
    <name type="scientific">Natrarchaeobaculum sulfurireducens</name>
    <dbReference type="NCBI Taxonomy" id="2044521"/>
    <lineage>
        <taxon>Archaea</taxon>
        <taxon>Methanobacteriati</taxon>
        <taxon>Methanobacteriota</taxon>
        <taxon>Stenosarchaea group</taxon>
        <taxon>Halobacteria</taxon>
        <taxon>Halobacteriales</taxon>
        <taxon>Natrialbaceae</taxon>
        <taxon>Natrarchaeobaculum</taxon>
    </lineage>
</organism>
<dbReference type="EMBL" id="CP027033">
    <property type="protein sequence ID" value="AXR80271.1"/>
    <property type="molecule type" value="Genomic_DNA"/>
</dbReference>
<evidence type="ECO:0000256" key="3">
    <source>
        <dbReference type="ARBA" id="ARBA00011738"/>
    </source>
</evidence>
<dbReference type="PANTHER" id="PTHR42930">
    <property type="entry name" value="PHOSPHATE-SPECIFIC TRANSPORT SYSTEM ACCESSORY PROTEIN PHOU"/>
    <property type="match status" value="1"/>
</dbReference>
<dbReference type="InterPro" id="IPR038078">
    <property type="entry name" value="PhoU-like_sf"/>
</dbReference>
<evidence type="ECO:0000256" key="1">
    <source>
        <dbReference type="ARBA" id="ARBA00004496"/>
    </source>
</evidence>
<dbReference type="KEGG" id="nan:AArc1_0250"/>
<reference evidence="9" key="3">
    <citation type="journal article" date="2019" name="Int. J. Syst. Evol. Microbiol.">
        <title>Natronolimnobius sulfurireducens sp. nov. and Halalkaliarchaeum desulfuricum gen. nov., sp. nov., the first sulfur-respiring alkaliphilic haloarchaea from hypersaline alkaline lakes.</title>
        <authorList>
            <person name="Sorokin D.Y."/>
            <person name="Yakimov M."/>
            <person name="Messina E."/>
            <person name="Merkel A.Y."/>
            <person name="Bale N.J."/>
            <person name="Sinninghe Damste J.S."/>
        </authorList>
    </citation>
    <scope>NUCLEOTIDE SEQUENCE</scope>
    <source>
        <strain evidence="10">AArc-Mg</strain>
        <strain evidence="9">AArc1</strain>
    </source>
</reference>
<dbReference type="NCBIfam" id="TIGR02135">
    <property type="entry name" value="phoU_full"/>
    <property type="match status" value="1"/>
</dbReference>
<evidence type="ECO:0000313" key="11">
    <source>
        <dbReference type="Proteomes" id="UP000258613"/>
    </source>
</evidence>
<dbReference type="EMBL" id="CP024047">
    <property type="protein sequence ID" value="AXR76594.1"/>
    <property type="molecule type" value="Genomic_DNA"/>
</dbReference>
<comment type="function">
    <text evidence="7">Plays a role in the regulation of phosphate uptake.</text>
</comment>
<evidence type="ECO:0000256" key="2">
    <source>
        <dbReference type="ARBA" id="ARBA00008107"/>
    </source>
</evidence>
<dbReference type="GO" id="GO:0030643">
    <property type="term" value="P:intracellular phosphate ion homeostasis"/>
    <property type="evidence" value="ECO:0007669"/>
    <property type="project" value="InterPro"/>
</dbReference>
<dbReference type="PANTHER" id="PTHR42930:SF3">
    <property type="entry name" value="PHOSPHATE-SPECIFIC TRANSPORT SYSTEM ACCESSORY PROTEIN PHOU"/>
    <property type="match status" value="1"/>
</dbReference>
<dbReference type="KEGG" id="nag:AArcMg_0248"/>
<accession>A0A346PAP9</accession>
<evidence type="ECO:0000313" key="9">
    <source>
        <dbReference type="EMBL" id="AXR76594.1"/>
    </source>
</evidence>
<reference evidence="12" key="1">
    <citation type="submission" date="2017-10" db="EMBL/GenBank/DDBJ databases">
        <title>Phenotypic and genomic properties of facultatively anaerobic sulfur-reducing natronoarchaea from hypersaline soda lakes.</title>
        <authorList>
            <person name="Sorokin D.Y."/>
            <person name="Kublanov I.V."/>
            <person name="Roman P."/>
            <person name="Sinninghe Damste J.S."/>
            <person name="Golyshin P.N."/>
            <person name="Rojo D."/>
            <person name="Ciordia S."/>
            <person name="Mena Md.C."/>
            <person name="Ferrer M."/>
            <person name="Messina E."/>
            <person name="Smedile F."/>
            <person name="La Spada G."/>
            <person name="La Cono V."/>
            <person name="Yakimov M.M."/>
        </authorList>
    </citation>
    <scope>NUCLEOTIDE SEQUENCE [LARGE SCALE GENOMIC DNA]</scope>
    <source>
        <strain evidence="12">AArc1</strain>
    </source>
</reference>
<dbReference type="Gene3D" id="1.20.58.220">
    <property type="entry name" value="Phosphate transport system protein phou homolog 2, domain 2"/>
    <property type="match status" value="1"/>
</dbReference>
<dbReference type="GO" id="GO:0006817">
    <property type="term" value="P:phosphate ion transport"/>
    <property type="evidence" value="ECO:0007669"/>
    <property type="project" value="UniProtKB-KW"/>
</dbReference>
<keyword evidence="11" id="KW-1185">Reference proteome</keyword>
<evidence type="ECO:0000313" key="12">
    <source>
        <dbReference type="Proteomes" id="UP000258707"/>
    </source>
</evidence>
<keyword evidence="4 7" id="KW-0813">Transport</keyword>
<evidence type="ECO:0000256" key="7">
    <source>
        <dbReference type="PIRNR" id="PIRNR003107"/>
    </source>
</evidence>
<dbReference type="InterPro" id="IPR028366">
    <property type="entry name" value="PhoU"/>
</dbReference>
<dbReference type="Proteomes" id="UP000258613">
    <property type="component" value="Chromosome"/>
</dbReference>
<evidence type="ECO:0000256" key="6">
    <source>
        <dbReference type="ARBA" id="ARBA00022592"/>
    </source>
</evidence>
<keyword evidence="6 7" id="KW-0592">Phosphate transport</keyword>
<sequence length="225" mass="25246">MPRNEYQEQLYRLREDILEMSDVVCQRLRRALEAYETGDEATAERIVAGDHEINERYLELEGDCIGLFALQQPVAGDLRFIASSFKIITDLERIGDLAVNLAQYAIDAAESAVERDRYPDVDVTALGKRTIRLVEDAMNAYATDDMTATHEIAARDDEIDEQCARASRSVVRDLVASDGEADDAALEAVSRTLLTIRDLERVGDHAVNVAARTLYMIDNDDELIY</sequence>
<evidence type="ECO:0000313" key="10">
    <source>
        <dbReference type="EMBL" id="AXR80271.1"/>
    </source>
</evidence>
<comment type="similarity">
    <text evidence="2 7">Belongs to the PhoU family.</text>
</comment>
<dbReference type="GO" id="GO:0045936">
    <property type="term" value="P:negative regulation of phosphate metabolic process"/>
    <property type="evidence" value="ECO:0007669"/>
    <property type="project" value="InterPro"/>
</dbReference>
<dbReference type="AlphaFoldDB" id="A0A346PAP9"/>
<feature type="domain" description="PhoU" evidence="8">
    <location>
        <begin position="125"/>
        <end position="212"/>
    </location>
</feature>
<reference evidence="11" key="2">
    <citation type="submission" date="2018-02" db="EMBL/GenBank/DDBJ databases">
        <title>Phenotypic and genomic properties of facultatively anaerobic sulfur-reducing natronoarchaea from hypersaline soda lakes.</title>
        <authorList>
            <person name="Sorokin D.Y."/>
            <person name="Kublanov I.V."/>
            <person name="Roman P."/>
            <person name="Sinninghe Damste J.S."/>
            <person name="Golyshin P.N."/>
            <person name="Rojo D."/>
            <person name="Ciordia S."/>
            <person name="Mena M.D.C."/>
            <person name="Ferrer M."/>
            <person name="Messina E."/>
            <person name="Smedile F."/>
            <person name="La Spada G."/>
            <person name="La Cono V."/>
            <person name="Yakimov M.M."/>
        </authorList>
    </citation>
    <scope>NUCLEOTIDE SEQUENCE [LARGE SCALE GENOMIC DNA]</scope>
    <source>
        <strain evidence="11">AArc-Mg</strain>
    </source>
</reference>
<name>A0A346PAP9_9EURY</name>
<dbReference type="RefSeq" id="WP_117362731.1">
    <property type="nucleotide sequence ID" value="NZ_CP024047.1"/>
</dbReference>
<gene>
    <name evidence="9" type="ORF">AArc1_0250</name>
    <name evidence="10" type="ORF">AArcMg_0248</name>
</gene>
<feature type="domain" description="PhoU" evidence="8">
    <location>
        <begin position="17"/>
        <end position="104"/>
    </location>
</feature>
<dbReference type="GeneID" id="37640734"/>
<protein>
    <recommendedName>
        <fullName evidence="7">Phosphate-specific transport system accessory protein PhoU</fullName>
    </recommendedName>
</protein>